<dbReference type="GO" id="GO:0045296">
    <property type="term" value="F:cadherin binding"/>
    <property type="evidence" value="ECO:0007669"/>
    <property type="project" value="TreeGrafter"/>
</dbReference>
<dbReference type="EMBL" id="VCEA01000003">
    <property type="protein sequence ID" value="KAB0341616.1"/>
    <property type="molecule type" value="Genomic_DNA"/>
</dbReference>
<reference evidence="2 3" key="1">
    <citation type="submission" date="2019-06" db="EMBL/GenBank/DDBJ databases">
        <title>Discovery of a novel chromosome fission-fusion reversal in muntjac.</title>
        <authorList>
            <person name="Mudd A.B."/>
            <person name="Bredeson J.V."/>
            <person name="Baum R."/>
            <person name="Hockemeyer D."/>
            <person name="Rokhsar D.S."/>
        </authorList>
    </citation>
    <scope>NUCLEOTIDE SEQUENCE [LARGE SCALE GENOMIC DNA]</scope>
    <source>
        <strain evidence="2">UTSW_UCB_Mm</strain>
        <tissue evidence="2">Fibroblast cell line</tissue>
    </source>
</reference>
<dbReference type="GO" id="GO:0055038">
    <property type="term" value="C:recycling endosome membrane"/>
    <property type="evidence" value="ECO:0007669"/>
    <property type="project" value="TreeGrafter"/>
</dbReference>
<dbReference type="InterPro" id="IPR040990">
    <property type="entry name" value="DUF5600"/>
</dbReference>
<accession>A0A5N3UXN9</accession>
<keyword evidence="3" id="KW-1185">Reference proteome</keyword>
<dbReference type="GO" id="GO:0006897">
    <property type="term" value="P:endocytosis"/>
    <property type="evidence" value="ECO:0007669"/>
    <property type="project" value="TreeGrafter"/>
</dbReference>
<dbReference type="Pfam" id="PF18150">
    <property type="entry name" value="DUF5600"/>
    <property type="match status" value="1"/>
</dbReference>
<dbReference type="GO" id="GO:0048471">
    <property type="term" value="C:perinuclear region of cytoplasm"/>
    <property type="evidence" value="ECO:0007669"/>
    <property type="project" value="TreeGrafter"/>
</dbReference>
<sequence>TSQWHTGKYIYINIIPNLVLDKINITDTPGILSGEKQSIKWFAEWVDPIVLLFDHHKFDVSKEFSEVIKALKNHKDKTRVVVRVFLGSFWPHPLLIPDNHKLFKAEEQDLFKDIQYLPPKAAVRKLTDLIKRPWLAAVHAYLISSLKREMPNVFGKESKKKQLMNNFSEICQKIEKSIRFLPCPRRRSLHKMQQLLETQSFSNTWLMATVHQEGPLMPAQAVKGGTFPSTRNRPFGISYGDRDKPTYEEIFHTLYPVSAKKEMVRSQLPHTVLGKIWKPANTDQDGPLRGEEFTLDNHLIKAKLVGRELSPHLILPPKWRCE</sequence>
<dbReference type="GO" id="GO:0072659">
    <property type="term" value="P:protein localization to plasma membrane"/>
    <property type="evidence" value="ECO:0007669"/>
    <property type="project" value="TreeGrafter"/>
</dbReference>
<dbReference type="SMART" id="SM00027">
    <property type="entry name" value="EH"/>
    <property type="match status" value="1"/>
</dbReference>
<dbReference type="GO" id="GO:0060271">
    <property type="term" value="P:cilium assembly"/>
    <property type="evidence" value="ECO:0007669"/>
    <property type="project" value="TreeGrafter"/>
</dbReference>
<dbReference type="SUPFAM" id="SSF47473">
    <property type="entry name" value="EF-hand"/>
    <property type="match status" value="1"/>
</dbReference>
<dbReference type="InterPro" id="IPR011992">
    <property type="entry name" value="EF-hand-dom_pair"/>
</dbReference>
<dbReference type="AlphaFoldDB" id="A0A5N3UXN9"/>
<name>A0A5N3UXN9_MUNMU</name>
<feature type="domain" description="EH" evidence="1">
    <location>
        <begin position="243"/>
        <end position="314"/>
    </location>
</feature>
<dbReference type="GO" id="GO:0032456">
    <property type="term" value="P:endocytic recycling"/>
    <property type="evidence" value="ECO:0007669"/>
    <property type="project" value="TreeGrafter"/>
</dbReference>
<dbReference type="PANTHER" id="PTHR11216">
    <property type="entry name" value="EH DOMAIN"/>
    <property type="match status" value="1"/>
</dbReference>
<evidence type="ECO:0000313" key="3">
    <source>
        <dbReference type="Proteomes" id="UP000326458"/>
    </source>
</evidence>
<feature type="non-terminal residue" evidence="2">
    <location>
        <position position="1"/>
    </location>
</feature>
<evidence type="ECO:0000259" key="1">
    <source>
        <dbReference type="PROSITE" id="PS50031"/>
    </source>
</evidence>
<dbReference type="GO" id="GO:0005886">
    <property type="term" value="C:plasma membrane"/>
    <property type="evidence" value="ECO:0007669"/>
    <property type="project" value="TreeGrafter"/>
</dbReference>
<dbReference type="PANTHER" id="PTHR11216:SF127">
    <property type="entry name" value="EH DOMAIN-CONTAINING PROTEIN 1"/>
    <property type="match status" value="1"/>
</dbReference>
<dbReference type="GO" id="GO:0005769">
    <property type="term" value="C:early endosome"/>
    <property type="evidence" value="ECO:0007669"/>
    <property type="project" value="TreeGrafter"/>
</dbReference>
<dbReference type="GO" id="GO:0030139">
    <property type="term" value="C:endocytic vesicle"/>
    <property type="evidence" value="ECO:0007669"/>
    <property type="project" value="TreeGrafter"/>
</dbReference>
<dbReference type="Gene3D" id="1.10.268.20">
    <property type="match status" value="1"/>
</dbReference>
<gene>
    <name evidence="2" type="ORF">FD754_018542</name>
</gene>
<dbReference type="Proteomes" id="UP000326458">
    <property type="component" value="Unassembled WGS sequence"/>
</dbReference>
<protein>
    <recommendedName>
        <fullName evidence="1">EH domain-containing protein</fullName>
    </recommendedName>
</protein>
<dbReference type="PROSITE" id="PS50031">
    <property type="entry name" value="EH"/>
    <property type="match status" value="1"/>
</dbReference>
<comment type="caution">
    <text evidence="2">The sequence shown here is derived from an EMBL/GenBank/DDBJ whole genome shotgun (WGS) entry which is preliminary data.</text>
</comment>
<evidence type="ECO:0000313" key="2">
    <source>
        <dbReference type="EMBL" id="KAB0341616.1"/>
    </source>
</evidence>
<organism evidence="2 3">
    <name type="scientific">Muntiacus muntjak</name>
    <name type="common">Barking deer</name>
    <name type="synonym">Indian muntjac</name>
    <dbReference type="NCBI Taxonomy" id="9888"/>
    <lineage>
        <taxon>Eukaryota</taxon>
        <taxon>Metazoa</taxon>
        <taxon>Chordata</taxon>
        <taxon>Craniata</taxon>
        <taxon>Vertebrata</taxon>
        <taxon>Euteleostomi</taxon>
        <taxon>Mammalia</taxon>
        <taxon>Eutheria</taxon>
        <taxon>Laurasiatheria</taxon>
        <taxon>Artiodactyla</taxon>
        <taxon>Ruminantia</taxon>
        <taxon>Pecora</taxon>
        <taxon>Cervidae</taxon>
        <taxon>Muntiacinae</taxon>
        <taxon>Muntiacus</taxon>
    </lineage>
</organism>
<dbReference type="Pfam" id="PF12763">
    <property type="entry name" value="EH"/>
    <property type="match status" value="1"/>
</dbReference>
<dbReference type="InterPro" id="IPR000261">
    <property type="entry name" value="EH_dom"/>
</dbReference>
<dbReference type="Gene3D" id="1.10.238.10">
    <property type="entry name" value="EF-hand"/>
    <property type="match status" value="1"/>
</dbReference>
<proteinExistence type="predicted"/>